<proteinExistence type="predicted"/>
<sequence length="310" mass="35729">MPRFHVRRSTLVEAPLADIYSTVADYSTWPAWSPWLVAEPDAEITISPKPREIGASYSWKGDLVGEGKITHLHLEPDESVRDEIRFAKPFRSRADVWFEIRQTHEGNLLAWNMEGKLPWFLFWMKSQMETFISMDYERGLKMLKEYIETGEVKAETRLHGLVDVEPVEIVGIRQRCHRRELSEKMPPLFQQVHDLLEQAGLEHGRGASVYHHFDCKSEEMDFTSGFECNAPLVDLPEGLSLWSLPATQAIRVEQIGPYEHLGNAWSAAHQFLRYRKLKENPAGSFEVYQNDPETTPANELKTDVYVTVKS</sequence>
<dbReference type="Gene3D" id="3.20.80.10">
    <property type="entry name" value="Regulatory factor, effector binding domain"/>
    <property type="match status" value="1"/>
</dbReference>
<dbReference type="RefSeq" id="WP_013627919.1">
    <property type="nucleotide sequence ID" value="NC_015174.1"/>
</dbReference>
<keyword evidence="3" id="KW-1185">Reference proteome</keyword>
<dbReference type="KEGG" id="pbs:Plabr_1580"/>
<organism evidence="2 3">
    <name type="scientific">Rubinisphaera brasiliensis (strain ATCC 49424 / DSM 5305 / JCM 21570 / IAM 15109 / NBRC 103401 / IFAM 1448)</name>
    <name type="common">Planctomyces brasiliensis</name>
    <dbReference type="NCBI Taxonomy" id="756272"/>
    <lineage>
        <taxon>Bacteria</taxon>
        <taxon>Pseudomonadati</taxon>
        <taxon>Planctomycetota</taxon>
        <taxon>Planctomycetia</taxon>
        <taxon>Planctomycetales</taxon>
        <taxon>Planctomycetaceae</taxon>
        <taxon>Rubinisphaera</taxon>
    </lineage>
</organism>
<dbReference type="SUPFAM" id="SSF55136">
    <property type="entry name" value="Probable bacterial effector-binding domain"/>
    <property type="match status" value="1"/>
</dbReference>
<dbReference type="InterPro" id="IPR029442">
    <property type="entry name" value="GyrI-like"/>
</dbReference>
<dbReference type="SUPFAM" id="SSF55961">
    <property type="entry name" value="Bet v1-like"/>
    <property type="match status" value="1"/>
</dbReference>
<dbReference type="Gene3D" id="3.30.530.20">
    <property type="match status" value="1"/>
</dbReference>
<dbReference type="OrthoDB" id="9807923at2"/>
<feature type="domain" description="AraC effector-binding" evidence="1">
    <location>
        <begin position="157"/>
        <end position="309"/>
    </location>
</feature>
<dbReference type="AlphaFoldDB" id="F0SSC0"/>
<dbReference type="HOGENOM" id="CLU_065770_0_0_0"/>
<dbReference type="STRING" id="756272.Plabr_1580"/>
<dbReference type="InterPro" id="IPR010499">
    <property type="entry name" value="AraC_E-bd"/>
</dbReference>
<evidence type="ECO:0000313" key="3">
    <source>
        <dbReference type="Proteomes" id="UP000006860"/>
    </source>
</evidence>
<gene>
    <name evidence="2" type="ordered locus">Plabr_1580</name>
</gene>
<dbReference type="EMBL" id="CP002546">
    <property type="protein sequence ID" value="ADY59191.1"/>
    <property type="molecule type" value="Genomic_DNA"/>
</dbReference>
<dbReference type="SMART" id="SM00871">
    <property type="entry name" value="AraC_E_bind"/>
    <property type="match status" value="1"/>
</dbReference>
<dbReference type="InterPro" id="IPR019587">
    <property type="entry name" value="Polyketide_cyclase/dehydratase"/>
</dbReference>
<dbReference type="CDD" id="cd07818">
    <property type="entry name" value="SRPBCC_1"/>
    <property type="match status" value="1"/>
</dbReference>
<dbReference type="eggNOG" id="COG4978">
    <property type="taxonomic scope" value="Bacteria"/>
</dbReference>
<dbReference type="InterPro" id="IPR023393">
    <property type="entry name" value="START-like_dom_sf"/>
</dbReference>
<dbReference type="Pfam" id="PF10604">
    <property type="entry name" value="Polyketide_cyc2"/>
    <property type="match status" value="1"/>
</dbReference>
<protein>
    <submittedName>
        <fullName evidence="2">Transcription activator effector binding protein</fullName>
    </submittedName>
</protein>
<evidence type="ECO:0000313" key="2">
    <source>
        <dbReference type="EMBL" id="ADY59191.1"/>
    </source>
</evidence>
<dbReference type="InterPro" id="IPR011256">
    <property type="entry name" value="Reg_factor_effector_dom_sf"/>
</dbReference>
<dbReference type="Pfam" id="PF06445">
    <property type="entry name" value="GyrI-like"/>
    <property type="match status" value="1"/>
</dbReference>
<accession>F0SSC0</accession>
<dbReference type="Proteomes" id="UP000006860">
    <property type="component" value="Chromosome"/>
</dbReference>
<reference evidence="3" key="1">
    <citation type="submission" date="2011-02" db="EMBL/GenBank/DDBJ databases">
        <title>The complete genome of Planctomyces brasiliensis DSM 5305.</title>
        <authorList>
            <person name="Lucas S."/>
            <person name="Copeland A."/>
            <person name="Lapidus A."/>
            <person name="Bruce D."/>
            <person name="Goodwin L."/>
            <person name="Pitluck S."/>
            <person name="Kyrpides N."/>
            <person name="Mavromatis K."/>
            <person name="Pagani I."/>
            <person name="Ivanova N."/>
            <person name="Ovchinnikova G."/>
            <person name="Lu M."/>
            <person name="Detter J.C."/>
            <person name="Han C."/>
            <person name="Land M."/>
            <person name="Hauser L."/>
            <person name="Markowitz V."/>
            <person name="Cheng J.-F."/>
            <person name="Hugenholtz P."/>
            <person name="Woyke T."/>
            <person name="Wu D."/>
            <person name="Tindall B."/>
            <person name="Pomrenke H.G."/>
            <person name="Brambilla E."/>
            <person name="Klenk H.-P."/>
            <person name="Eisen J.A."/>
        </authorList>
    </citation>
    <scope>NUCLEOTIDE SEQUENCE [LARGE SCALE GENOMIC DNA]</scope>
    <source>
        <strain evidence="3">ATCC 49424 / DSM 5305 / JCM 21570 / NBRC 103401 / IFAM 1448</strain>
    </source>
</reference>
<name>F0SSC0_RUBBR</name>
<evidence type="ECO:0000259" key="1">
    <source>
        <dbReference type="SMART" id="SM00871"/>
    </source>
</evidence>